<comment type="pathway">
    <text evidence="4">Amino-acid biosynthesis; L-phenylalanine biosynthesis; phenylpyruvate from prephenate: step 1/1.</text>
</comment>
<dbReference type="STRING" id="137838.GCA_001458595_03924"/>
<comment type="function">
    <text evidence="2">Catalyzes the Claisen rearrangement of chorismate to prephenate and the decarboxylation/dehydration of prephenate to phenylpyruvate.</text>
</comment>
<dbReference type="InterPro" id="IPR001086">
    <property type="entry name" value="Preph_deHydtase"/>
</dbReference>
<dbReference type="InterPro" id="IPR036263">
    <property type="entry name" value="Chorismate_II_sf"/>
</dbReference>
<dbReference type="EMBL" id="CAKJVE010000004">
    <property type="protein sequence ID" value="CAG9704788.1"/>
    <property type="molecule type" value="Genomic_DNA"/>
</dbReference>
<keyword evidence="9" id="KW-0963">Cytoplasm</keyword>
<evidence type="ECO:0000256" key="7">
    <source>
        <dbReference type="ARBA" id="ARBA00014401"/>
    </source>
</evidence>
<keyword evidence="27" id="KW-1185">Reference proteome</keyword>
<evidence type="ECO:0000313" key="25">
    <source>
        <dbReference type="EMBL" id="PEG32408.1"/>
    </source>
</evidence>
<reference evidence="24" key="4">
    <citation type="submission" date="2022-10" db="EMBL/GenBank/DDBJ databases">
        <authorList>
            <person name="Aires J."/>
            <person name="Mesa V."/>
        </authorList>
    </citation>
    <scope>NUCLEOTIDE SEQUENCE</scope>
    <source>
        <strain evidence="24">Clostridium neonatale JD116</strain>
    </source>
</reference>
<evidence type="ECO:0000256" key="1">
    <source>
        <dbReference type="ARBA" id="ARBA00000824"/>
    </source>
</evidence>
<dbReference type="UniPathway" id="UPA00120">
    <property type="reaction ID" value="UER00203"/>
</dbReference>
<evidence type="ECO:0000259" key="20">
    <source>
        <dbReference type="PROSITE" id="PS51168"/>
    </source>
</evidence>
<evidence type="ECO:0000256" key="12">
    <source>
        <dbReference type="ARBA" id="ARBA00023222"/>
    </source>
</evidence>
<evidence type="ECO:0000256" key="14">
    <source>
        <dbReference type="ARBA" id="ARBA00023239"/>
    </source>
</evidence>
<dbReference type="EMBL" id="CAMTCP010000222">
    <property type="protein sequence ID" value="CAI3594029.1"/>
    <property type="molecule type" value="Genomic_DNA"/>
</dbReference>
<evidence type="ECO:0000313" key="23">
    <source>
        <dbReference type="EMBL" id="CAG9704788.1"/>
    </source>
</evidence>
<dbReference type="NCBIfam" id="NF008865">
    <property type="entry name" value="PRK11898.1"/>
    <property type="match status" value="1"/>
</dbReference>
<evidence type="ECO:0000256" key="15">
    <source>
        <dbReference type="ARBA" id="ARBA00023268"/>
    </source>
</evidence>
<evidence type="ECO:0000259" key="21">
    <source>
        <dbReference type="PROSITE" id="PS51171"/>
    </source>
</evidence>
<dbReference type="OrthoDB" id="9802281at2"/>
<dbReference type="PROSITE" id="PS51171">
    <property type="entry name" value="PREPHENATE_DEHYDR_3"/>
    <property type="match status" value="1"/>
</dbReference>
<reference evidence="23" key="3">
    <citation type="submission" date="2021-10" db="EMBL/GenBank/DDBJ databases">
        <authorList>
            <person name="Mesa V."/>
        </authorList>
    </citation>
    <scope>NUCLEOTIDE SEQUENCE</scope>
    <source>
        <strain evidence="23">CC3_PB</strain>
    </source>
</reference>
<dbReference type="UniPathway" id="UPA00121">
    <property type="reaction ID" value="UER00345"/>
</dbReference>
<evidence type="ECO:0000256" key="3">
    <source>
        <dbReference type="ARBA" id="ARBA00004496"/>
    </source>
</evidence>
<evidence type="ECO:0000256" key="9">
    <source>
        <dbReference type="ARBA" id="ARBA00022490"/>
    </source>
</evidence>
<dbReference type="EMBL" id="PDCJ01000001">
    <property type="protein sequence ID" value="PEG32408.1"/>
    <property type="molecule type" value="Genomic_DNA"/>
</dbReference>
<dbReference type="Proteomes" id="UP000789738">
    <property type="component" value="Unassembled WGS sequence"/>
</dbReference>
<comment type="subcellular location">
    <subcellularLocation>
        <location evidence="3">Cytoplasm</location>
    </subcellularLocation>
</comment>
<evidence type="ECO:0000259" key="22">
    <source>
        <dbReference type="PROSITE" id="PS51671"/>
    </source>
</evidence>
<dbReference type="PROSITE" id="PS51168">
    <property type="entry name" value="CHORISMATE_MUT_2"/>
    <property type="match status" value="1"/>
</dbReference>
<dbReference type="GO" id="GO:0046417">
    <property type="term" value="P:chorismate metabolic process"/>
    <property type="evidence" value="ECO:0007669"/>
    <property type="project" value="InterPro"/>
</dbReference>
<dbReference type="PROSITE" id="PS00857">
    <property type="entry name" value="PREPHENATE_DEHYDR_1"/>
    <property type="match status" value="1"/>
</dbReference>
<accession>A0A2A7MMQ4</accession>
<evidence type="ECO:0000256" key="2">
    <source>
        <dbReference type="ARBA" id="ARBA00002364"/>
    </source>
</evidence>
<dbReference type="PANTHER" id="PTHR21022:SF19">
    <property type="entry name" value="PREPHENATE DEHYDRATASE-RELATED"/>
    <property type="match status" value="1"/>
</dbReference>
<evidence type="ECO:0000256" key="8">
    <source>
        <dbReference type="ARBA" id="ARBA00021872"/>
    </source>
</evidence>
<dbReference type="Pfam" id="PF01817">
    <property type="entry name" value="CM_2"/>
    <property type="match status" value="1"/>
</dbReference>
<dbReference type="InterPro" id="IPR036979">
    <property type="entry name" value="CM_dom_sf"/>
</dbReference>
<dbReference type="Gene3D" id="3.30.70.260">
    <property type="match status" value="1"/>
</dbReference>
<dbReference type="PIRSF" id="PIRSF001500">
    <property type="entry name" value="Chor_mut_pdt_Ppr"/>
    <property type="match status" value="1"/>
</dbReference>
<dbReference type="InterPro" id="IPR008242">
    <property type="entry name" value="Chor_mutase/pphenate_deHydtase"/>
</dbReference>
<dbReference type="CDD" id="cd13631">
    <property type="entry name" value="PBP2_Ct-PDT_like"/>
    <property type="match status" value="1"/>
</dbReference>
<reference evidence="26 28" key="2">
    <citation type="submission" date="2018-06" db="EMBL/GenBank/DDBJ databases">
        <authorList>
            <consortium name="IHU Genomes"/>
        </authorList>
    </citation>
    <scope>NUCLEOTIDE SEQUENCE [LARGE SCALE GENOMIC DNA]</scope>
    <source>
        <strain evidence="26 28">NEC25</strain>
    </source>
</reference>
<dbReference type="Proteomes" id="UP000220840">
    <property type="component" value="Unassembled WGS sequence"/>
</dbReference>
<proteinExistence type="predicted"/>
<dbReference type="FunFam" id="3.40.190.10:FF:000034">
    <property type="entry name" value="Chorismate mutase/prephenate dehydratase"/>
    <property type="match status" value="1"/>
</dbReference>
<dbReference type="Pfam" id="PF00800">
    <property type="entry name" value="PDT"/>
    <property type="match status" value="1"/>
</dbReference>
<evidence type="ECO:0000256" key="10">
    <source>
        <dbReference type="ARBA" id="ARBA00022605"/>
    </source>
</evidence>
<dbReference type="Gene3D" id="1.20.59.10">
    <property type="entry name" value="Chorismate mutase"/>
    <property type="match status" value="1"/>
</dbReference>
<dbReference type="GO" id="GO:0009094">
    <property type="term" value="P:L-phenylalanine biosynthetic process"/>
    <property type="evidence" value="ECO:0007669"/>
    <property type="project" value="UniProtKB-UniPathway"/>
</dbReference>
<keyword evidence="13 23" id="KW-0413">Isomerase</keyword>
<evidence type="ECO:0000256" key="18">
    <source>
        <dbReference type="ARBA" id="ARBA00047848"/>
    </source>
</evidence>
<dbReference type="Gene3D" id="3.40.190.10">
    <property type="entry name" value="Periplasmic binding protein-like II"/>
    <property type="match status" value="2"/>
</dbReference>
<evidence type="ECO:0000256" key="11">
    <source>
        <dbReference type="ARBA" id="ARBA00023141"/>
    </source>
</evidence>
<dbReference type="InterPro" id="IPR018528">
    <property type="entry name" value="Preph_deHydtase_CS"/>
</dbReference>
<organism evidence="25 27">
    <name type="scientific">Clostridium neonatale</name>
    <dbReference type="NCBI Taxonomy" id="137838"/>
    <lineage>
        <taxon>Bacteria</taxon>
        <taxon>Bacillati</taxon>
        <taxon>Bacillota</taxon>
        <taxon>Clostridia</taxon>
        <taxon>Eubacteriales</taxon>
        <taxon>Clostridiaceae</taxon>
        <taxon>Clostridium</taxon>
    </lineage>
</organism>
<dbReference type="Proteomes" id="UP000431451">
    <property type="component" value="Unassembled WGS sequence"/>
</dbReference>
<keyword evidence="15" id="KW-0511">Multifunctional enzyme</keyword>
<feature type="domain" description="Prephenate dehydratase" evidence="21">
    <location>
        <begin position="112"/>
        <end position="289"/>
    </location>
</feature>
<comment type="catalytic activity">
    <reaction evidence="18">
        <text>prephenate + H(+) = 3-phenylpyruvate + CO2 + H2O</text>
        <dbReference type="Rhea" id="RHEA:21648"/>
        <dbReference type="ChEBI" id="CHEBI:15377"/>
        <dbReference type="ChEBI" id="CHEBI:15378"/>
        <dbReference type="ChEBI" id="CHEBI:16526"/>
        <dbReference type="ChEBI" id="CHEBI:18005"/>
        <dbReference type="ChEBI" id="CHEBI:29934"/>
        <dbReference type="EC" id="4.2.1.51"/>
    </reaction>
</comment>
<dbReference type="InterPro" id="IPR045865">
    <property type="entry name" value="ACT-like_dom_sf"/>
</dbReference>
<name>A0A2A7MMQ4_9CLOT</name>
<keyword evidence="12" id="KW-0584">Phenylalanine biosynthesis</keyword>
<gene>
    <name evidence="23" type="primary">pheA</name>
    <name evidence="24" type="ORF">CNEO2_20049</name>
    <name evidence="23" type="ORF">CNEO_41472</name>
    <name evidence="26" type="ORF">CNEONATNEC25_03399</name>
    <name evidence="25" type="ORF">CQ394_12165</name>
</gene>
<dbReference type="NCBIfam" id="TIGR01805">
    <property type="entry name" value="CM_mono_grmpos"/>
    <property type="match status" value="1"/>
</dbReference>
<protein>
    <recommendedName>
        <fullName evidence="7">Bifunctional chorismate mutase/prephenate dehydratase</fullName>
        <ecNumber evidence="6">4.2.1.51</ecNumber>
    </recommendedName>
    <alternativeName>
        <fullName evidence="17">Chorismate mutase-prephenate dehydratase</fullName>
    </alternativeName>
    <alternativeName>
        <fullName evidence="8">Prephenate dehydratase</fullName>
    </alternativeName>
    <alternativeName>
        <fullName evidence="16">p-protein</fullName>
    </alternativeName>
</protein>
<keyword evidence="11" id="KW-0057">Aromatic amino acid biosynthesis</keyword>
<comment type="pathway">
    <text evidence="5">Metabolic intermediate biosynthesis; prephenate biosynthesis; prephenate from chorismate: step 1/1.</text>
</comment>
<dbReference type="Proteomes" id="UP001189143">
    <property type="component" value="Unassembled WGS sequence"/>
</dbReference>
<evidence type="ECO:0000256" key="19">
    <source>
        <dbReference type="PIRSR" id="PIRSR001500-2"/>
    </source>
</evidence>
<evidence type="ECO:0000256" key="17">
    <source>
        <dbReference type="ARBA" id="ARBA00031520"/>
    </source>
</evidence>
<dbReference type="SMART" id="SM00830">
    <property type="entry name" value="CM_2"/>
    <property type="match status" value="1"/>
</dbReference>
<evidence type="ECO:0000256" key="16">
    <source>
        <dbReference type="ARBA" id="ARBA00031175"/>
    </source>
</evidence>
<feature type="site" description="Essential for prephenate dehydratase activity" evidence="19">
    <location>
        <position position="282"/>
    </location>
</feature>
<dbReference type="InterPro" id="IPR011279">
    <property type="entry name" value="Chorismate_mutase_GmP"/>
</dbReference>
<evidence type="ECO:0000313" key="27">
    <source>
        <dbReference type="Proteomes" id="UP000220840"/>
    </source>
</evidence>
<dbReference type="GO" id="GO:0004106">
    <property type="term" value="F:chorismate mutase activity"/>
    <property type="evidence" value="ECO:0007669"/>
    <property type="project" value="UniProtKB-EC"/>
</dbReference>
<dbReference type="InterPro" id="IPR002701">
    <property type="entry name" value="CM_II_prokaryot"/>
</dbReference>
<evidence type="ECO:0000256" key="4">
    <source>
        <dbReference type="ARBA" id="ARBA00004741"/>
    </source>
</evidence>
<dbReference type="Pfam" id="PF01842">
    <property type="entry name" value="ACT"/>
    <property type="match status" value="1"/>
</dbReference>
<reference evidence="25 27" key="1">
    <citation type="submission" date="2017-10" db="EMBL/GenBank/DDBJ databases">
        <title>Effective Description of Clostridium neonatale sp. nov. linked to necrotizing enterocolitis in neonates and a clarification of species assignable to the genus Clostridium (Prazmowski 1880) emend. Lawson and Rainey 2016.</title>
        <authorList>
            <person name="Bernard K."/>
            <person name="Burdz T."/>
            <person name="Wiebe D."/>
            <person name="Balcewich B."/>
            <person name="Alfa M."/>
            <person name="Bernier A.-M."/>
        </authorList>
    </citation>
    <scope>NUCLEOTIDE SEQUENCE [LARGE SCALE GENOMIC DNA]</scope>
    <source>
        <strain evidence="25 27">LCDC99A005</strain>
    </source>
</reference>
<feature type="domain" description="ACT" evidence="22">
    <location>
        <begin position="301"/>
        <end position="381"/>
    </location>
</feature>
<comment type="catalytic activity">
    <reaction evidence="1">
        <text>chorismate = prephenate</text>
        <dbReference type="Rhea" id="RHEA:13897"/>
        <dbReference type="ChEBI" id="CHEBI:29748"/>
        <dbReference type="ChEBI" id="CHEBI:29934"/>
        <dbReference type="EC" id="5.4.99.5"/>
    </reaction>
</comment>
<keyword evidence="14 23" id="KW-0456">Lyase</keyword>
<evidence type="ECO:0000313" key="26">
    <source>
        <dbReference type="EMBL" id="VCT85796.1"/>
    </source>
</evidence>
<evidence type="ECO:0000313" key="24">
    <source>
        <dbReference type="EMBL" id="CAI3594029.1"/>
    </source>
</evidence>
<feature type="domain" description="Chorismate mutase" evidence="20">
    <location>
        <begin position="1"/>
        <end position="88"/>
    </location>
</feature>
<dbReference type="EMBL" id="UWJD01000002">
    <property type="protein sequence ID" value="VCT85796.1"/>
    <property type="molecule type" value="Genomic_DNA"/>
</dbReference>
<evidence type="ECO:0000256" key="6">
    <source>
        <dbReference type="ARBA" id="ARBA00013147"/>
    </source>
</evidence>
<keyword evidence="10" id="KW-0028">Amino-acid biosynthesis</keyword>
<dbReference type="GO" id="GO:0004664">
    <property type="term" value="F:prephenate dehydratase activity"/>
    <property type="evidence" value="ECO:0007669"/>
    <property type="project" value="UniProtKB-EC"/>
</dbReference>
<evidence type="ECO:0000256" key="13">
    <source>
        <dbReference type="ARBA" id="ARBA00023235"/>
    </source>
</evidence>
<sequence length="381" mass="44097">MSDLDDYRKKIDEIDQKMTELFEERMNVVMKVGEYKKANNLPVLNKSREGEVLKKNIGYLENKEYADELKAFFINMMNIAKDLEHKKMKEKSNIDKIFSKHNIYKHKKENCRVGFFGAIGSFSEEAMINHFGEREDAKSYNEFEEVFEAVEKEEIDYGVVPIENSSTGAISKVYDLLYKYDFYIVGEECVKINEHLVGIEGTKIEEIKEVYSHEQPFQQSTEFLKNYPEWKLIPFHSTSVSAKLVKDLKDPTKAAITGERAAKIYGLNIIKEKINNNSENTTRFIIISKKIESDSECNKISVVFSMEHKAGTLYELVRHLAENQINMIKIESRPMESGVWKYFLYVDFEGNLGDVKVQKALKSINEKSSYFKLLGGYLGNS</sequence>
<dbReference type="AlphaFoldDB" id="A0A2A7MMQ4"/>
<dbReference type="CDD" id="cd04905">
    <property type="entry name" value="ACT_CM-PDT"/>
    <property type="match status" value="1"/>
</dbReference>
<dbReference type="SUPFAM" id="SSF48600">
    <property type="entry name" value="Chorismate mutase II"/>
    <property type="match status" value="1"/>
</dbReference>
<dbReference type="PROSITE" id="PS51671">
    <property type="entry name" value="ACT"/>
    <property type="match status" value="1"/>
</dbReference>
<dbReference type="InterPro" id="IPR002912">
    <property type="entry name" value="ACT_dom"/>
</dbReference>
<dbReference type="SUPFAM" id="SSF55021">
    <property type="entry name" value="ACT-like"/>
    <property type="match status" value="1"/>
</dbReference>
<dbReference type="GO" id="GO:0005737">
    <property type="term" value="C:cytoplasm"/>
    <property type="evidence" value="ECO:0007669"/>
    <property type="project" value="UniProtKB-SubCell"/>
</dbReference>
<dbReference type="EC" id="4.2.1.51" evidence="6"/>
<dbReference type="PANTHER" id="PTHR21022">
    <property type="entry name" value="PREPHENATE DEHYDRATASE P PROTEIN"/>
    <property type="match status" value="1"/>
</dbReference>
<dbReference type="RefSeq" id="WP_058296551.1">
    <property type="nucleotide sequence ID" value="NZ_CAKJVE010000004.1"/>
</dbReference>
<evidence type="ECO:0000256" key="5">
    <source>
        <dbReference type="ARBA" id="ARBA00004817"/>
    </source>
</evidence>
<evidence type="ECO:0000313" key="28">
    <source>
        <dbReference type="Proteomes" id="UP000431451"/>
    </source>
</evidence>
<dbReference type="SUPFAM" id="SSF53850">
    <property type="entry name" value="Periplasmic binding protein-like II"/>
    <property type="match status" value="1"/>
</dbReference>